<keyword evidence="4 7" id="KW-0863">Zinc-finger</keyword>
<comment type="subcellular location">
    <subcellularLocation>
        <location evidence="1">Nucleus</location>
    </subcellularLocation>
</comment>
<reference evidence="10" key="1">
    <citation type="journal article" date="2023" name="Mol. Biol. Evol.">
        <title>Third-Generation Sequencing Reveals the Adaptive Role of the Epigenome in Three Deep-Sea Polychaetes.</title>
        <authorList>
            <person name="Perez M."/>
            <person name="Aroh O."/>
            <person name="Sun Y."/>
            <person name="Lan Y."/>
            <person name="Juniper S.K."/>
            <person name="Young C.R."/>
            <person name="Angers B."/>
            <person name="Qian P.Y."/>
        </authorList>
    </citation>
    <scope>NUCLEOTIDE SEQUENCE</scope>
    <source>
        <strain evidence="10">P08H-3</strain>
    </source>
</reference>
<comment type="caution">
    <text evidence="10">The sequence shown here is derived from an EMBL/GenBank/DDBJ whole genome shotgun (WGS) entry which is preliminary data.</text>
</comment>
<evidence type="ECO:0000256" key="5">
    <source>
        <dbReference type="ARBA" id="ARBA00022833"/>
    </source>
</evidence>
<dbReference type="GO" id="GO:0005634">
    <property type="term" value="C:nucleus"/>
    <property type="evidence" value="ECO:0007669"/>
    <property type="project" value="UniProtKB-SubCell"/>
</dbReference>
<keyword evidence="11" id="KW-1185">Reference proteome</keyword>
<dbReference type="GO" id="GO:0010468">
    <property type="term" value="P:regulation of gene expression"/>
    <property type="evidence" value="ECO:0007669"/>
    <property type="project" value="TreeGrafter"/>
</dbReference>
<keyword evidence="2" id="KW-0479">Metal-binding</keyword>
<sequence>MTRHSKDVHGMEEKGHKCPKCFKSFPTSQQLAQHSLVHTNIRKFHCQYCDKTFKQLSHAFAQLANLQQHLKNHDVRSSASDKKPYSCSTCDRRFATEASLNHHVTKVHVLKPRMALVSSSNRVTPNAQPLAPVSTGSVVSGCGYIHNALSSPPVPFSYPGFDLCVLGALAASNVIQAAAGPNLGKAEENGAQLVDGIKQEILDPALGESAGGASPDHRDRDDDEERENVPECSPVRSPDPEQSSHIYHARQPPEERQPSREVDVLRATRHPIPDQSMLRSGGRLVELSKKDLNLLKLSSDKLYSFPTQVPPLNPVLYMEKPMTP</sequence>
<evidence type="ECO:0000259" key="9">
    <source>
        <dbReference type="PROSITE" id="PS50157"/>
    </source>
</evidence>
<evidence type="ECO:0000256" key="3">
    <source>
        <dbReference type="ARBA" id="ARBA00022737"/>
    </source>
</evidence>
<accession>A0AAD9JSU3</accession>
<dbReference type="PANTHER" id="PTHR16515">
    <property type="entry name" value="PR DOMAIN ZINC FINGER PROTEIN"/>
    <property type="match status" value="1"/>
</dbReference>
<gene>
    <name evidence="10" type="ORF">LSH36_172g00042</name>
</gene>
<dbReference type="AlphaFoldDB" id="A0AAD9JSU3"/>
<keyword evidence="5" id="KW-0862">Zinc</keyword>
<keyword evidence="3" id="KW-0677">Repeat</keyword>
<dbReference type="Proteomes" id="UP001208570">
    <property type="component" value="Unassembled WGS sequence"/>
</dbReference>
<dbReference type="InterPro" id="IPR050331">
    <property type="entry name" value="Zinc_finger"/>
</dbReference>
<dbReference type="EMBL" id="JAODUP010000172">
    <property type="protein sequence ID" value="KAK2158342.1"/>
    <property type="molecule type" value="Genomic_DNA"/>
</dbReference>
<dbReference type="PROSITE" id="PS50157">
    <property type="entry name" value="ZINC_FINGER_C2H2_2"/>
    <property type="match status" value="2"/>
</dbReference>
<dbReference type="SUPFAM" id="SSF57667">
    <property type="entry name" value="beta-beta-alpha zinc fingers"/>
    <property type="match status" value="2"/>
</dbReference>
<evidence type="ECO:0000256" key="1">
    <source>
        <dbReference type="ARBA" id="ARBA00004123"/>
    </source>
</evidence>
<evidence type="ECO:0000256" key="8">
    <source>
        <dbReference type="SAM" id="MobiDB-lite"/>
    </source>
</evidence>
<dbReference type="InterPro" id="IPR013087">
    <property type="entry name" value="Znf_C2H2_type"/>
</dbReference>
<name>A0AAD9JSU3_9ANNE</name>
<organism evidence="10 11">
    <name type="scientific">Paralvinella palmiformis</name>
    <dbReference type="NCBI Taxonomy" id="53620"/>
    <lineage>
        <taxon>Eukaryota</taxon>
        <taxon>Metazoa</taxon>
        <taxon>Spiralia</taxon>
        <taxon>Lophotrochozoa</taxon>
        <taxon>Annelida</taxon>
        <taxon>Polychaeta</taxon>
        <taxon>Sedentaria</taxon>
        <taxon>Canalipalpata</taxon>
        <taxon>Terebellida</taxon>
        <taxon>Terebelliformia</taxon>
        <taxon>Alvinellidae</taxon>
        <taxon>Paralvinella</taxon>
    </lineage>
</organism>
<dbReference type="Pfam" id="PF00096">
    <property type="entry name" value="zf-C2H2"/>
    <property type="match status" value="2"/>
</dbReference>
<feature type="domain" description="C2H2-type" evidence="9">
    <location>
        <begin position="85"/>
        <end position="113"/>
    </location>
</feature>
<feature type="region of interest" description="Disordered" evidence="8">
    <location>
        <begin position="205"/>
        <end position="261"/>
    </location>
</feature>
<dbReference type="PANTHER" id="PTHR16515:SF49">
    <property type="entry name" value="GASTRULA ZINC FINGER PROTEIN XLCGF49.1-LIKE-RELATED"/>
    <property type="match status" value="1"/>
</dbReference>
<evidence type="ECO:0000256" key="6">
    <source>
        <dbReference type="ARBA" id="ARBA00023242"/>
    </source>
</evidence>
<dbReference type="SMART" id="SM00355">
    <property type="entry name" value="ZnF_C2H2"/>
    <property type="match status" value="3"/>
</dbReference>
<evidence type="ECO:0000313" key="11">
    <source>
        <dbReference type="Proteomes" id="UP001208570"/>
    </source>
</evidence>
<evidence type="ECO:0000256" key="7">
    <source>
        <dbReference type="PROSITE-ProRule" id="PRU00042"/>
    </source>
</evidence>
<protein>
    <recommendedName>
        <fullName evidence="9">C2H2-type domain-containing protein</fullName>
    </recommendedName>
</protein>
<evidence type="ECO:0000313" key="10">
    <source>
        <dbReference type="EMBL" id="KAK2158342.1"/>
    </source>
</evidence>
<proteinExistence type="predicted"/>
<evidence type="ECO:0000256" key="4">
    <source>
        <dbReference type="ARBA" id="ARBA00022771"/>
    </source>
</evidence>
<dbReference type="InterPro" id="IPR036236">
    <property type="entry name" value="Znf_C2H2_sf"/>
</dbReference>
<feature type="domain" description="C2H2-type" evidence="9">
    <location>
        <begin position="16"/>
        <end position="43"/>
    </location>
</feature>
<keyword evidence="6" id="KW-0539">Nucleus</keyword>
<feature type="compositionally biased region" description="Basic and acidic residues" evidence="8">
    <location>
        <begin position="251"/>
        <end position="261"/>
    </location>
</feature>
<dbReference type="PROSITE" id="PS00028">
    <property type="entry name" value="ZINC_FINGER_C2H2_1"/>
    <property type="match status" value="2"/>
</dbReference>
<dbReference type="Gene3D" id="3.30.160.60">
    <property type="entry name" value="Classic Zinc Finger"/>
    <property type="match status" value="2"/>
</dbReference>
<evidence type="ECO:0000256" key="2">
    <source>
        <dbReference type="ARBA" id="ARBA00022723"/>
    </source>
</evidence>
<dbReference type="GO" id="GO:0008270">
    <property type="term" value="F:zinc ion binding"/>
    <property type="evidence" value="ECO:0007669"/>
    <property type="project" value="UniProtKB-KW"/>
</dbReference>